<dbReference type="STRING" id="1314790.A0A1Y1XUD2"/>
<proteinExistence type="predicted"/>
<protein>
    <recommendedName>
        <fullName evidence="4">Late embryogenesis abundant protein LEA-2 subgroup domain-containing protein</fullName>
    </recommendedName>
</protein>
<sequence length="235" mass="25155">MNEKGLENQHTIYEANEKRRRRCCCCCRTRRSKQICCLIVLLVLIGLAIALYFCIPRGNPEIQFKGVETVGNLDFTSLALNAGTGMNIPLVLKLSVQNPNLISIKMNNITATGFYQIPDGTSVQVGKGALNHTITFPAKGGLDFALPFTLTYNPKTDKSSAAALSGLLAHCGITASTKTQIPLTYKAVLDIALISWLGIKPEIQNNVKFDCPVDVPAGVGEALGPLLGPLIGNGA</sequence>
<dbReference type="AlphaFoldDB" id="A0A1Y1XUD2"/>
<evidence type="ECO:0000313" key="2">
    <source>
        <dbReference type="EMBL" id="ORX89358.1"/>
    </source>
</evidence>
<evidence type="ECO:0000313" key="3">
    <source>
        <dbReference type="Proteomes" id="UP000193498"/>
    </source>
</evidence>
<keyword evidence="1" id="KW-1133">Transmembrane helix</keyword>
<organism evidence="2 3">
    <name type="scientific">Basidiobolus meristosporus CBS 931.73</name>
    <dbReference type="NCBI Taxonomy" id="1314790"/>
    <lineage>
        <taxon>Eukaryota</taxon>
        <taxon>Fungi</taxon>
        <taxon>Fungi incertae sedis</taxon>
        <taxon>Zoopagomycota</taxon>
        <taxon>Entomophthoromycotina</taxon>
        <taxon>Basidiobolomycetes</taxon>
        <taxon>Basidiobolales</taxon>
        <taxon>Basidiobolaceae</taxon>
        <taxon>Basidiobolus</taxon>
    </lineage>
</organism>
<evidence type="ECO:0008006" key="4">
    <source>
        <dbReference type="Google" id="ProtNLM"/>
    </source>
</evidence>
<dbReference type="Gene3D" id="2.60.40.1820">
    <property type="match status" value="1"/>
</dbReference>
<dbReference type="OrthoDB" id="20273at2759"/>
<reference evidence="2 3" key="1">
    <citation type="submission" date="2016-07" db="EMBL/GenBank/DDBJ databases">
        <title>Pervasive Adenine N6-methylation of Active Genes in Fungi.</title>
        <authorList>
            <consortium name="DOE Joint Genome Institute"/>
            <person name="Mondo S.J."/>
            <person name="Dannebaum R.O."/>
            <person name="Kuo R.C."/>
            <person name="Labutti K."/>
            <person name="Haridas S."/>
            <person name="Kuo A."/>
            <person name="Salamov A."/>
            <person name="Ahrendt S.R."/>
            <person name="Lipzen A."/>
            <person name="Sullivan W."/>
            <person name="Andreopoulos W.B."/>
            <person name="Clum A."/>
            <person name="Lindquist E."/>
            <person name="Daum C."/>
            <person name="Ramamoorthy G.K."/>
            <person name="Gryganskyi A."/>
            <person name="Culley D."/>
            <person name="Magnuson J.K."/>
            <person name="James T.Y."/>
            <person name="O'Malley M.A."/>
            <person name="Stajich J.E."/>
            <person name="Spatafora J.W."/>
            <person name="Visel A."/>
            <person name="Grigoriev I.V."/>
        </authorList>
    </citation>
    <scope>NUCLEOTIDE SEQUENCE [LARGE SCALE GENOMIC DNA]</scope>
    <source>
        <strain evidence="2 3">CBS 931.73</strain>
    </source>
</reference>
<evidence type="ECO:0000256" key="1">
    <source>
        <dbReference type="SAM" id="Phobius"/>
    </source>
</evidence>
<name>A0A1Y1XUD2_9FUNG</name>
<keyword evidence="3" id="KW-1185">Reference proteome</keyword>
<comment type="caution">
    <text evidence="2">The sequence shown here is derived from an EMBL/GenBank/DDBJ whole genome shotgun (WGS) entry which is preliminary data.</text>
</comment>
<feature type="transmembrane region" description="Helical" evidence="1">
    <location>
        <begin position="35"/>
        <end position="53"/>
    </location>
</feature>
<dbReference type="SUPFAM" id="SSF117070">
    <property type="entry name" value="LEA14-like"/>
    <property type="match status" value="1"/>
</dbReference>
<keyword evidence="1" id="KW-0472">Membrane</keyword>
<dbReference type="InParanoid" id="A0A1Y1XUD2"/>
<dbReference type="EMBL" id="MCFE01000453">
    <property type="protein sequence ID" value="ORX89358.1"/>
    <property type="molecule type" value="Genomic_DNA"/>
</dbReference>
<gene>
    <name evidence="2" type="ORF">K493DRAFT_340698</name>
</gene>
<dbReference type="Proteomes" id="UP000193498">
    <property type="component" value="Unassembled WGS sequence"/>
</dbReference>
<accession>A0A1Y1XUD2</accession>
<keyword evidence="1" id="KW-0812">Transmembrane</keyword>